<proteinExistence type="predicted"/>
<name>A0AAD5WJA4_PARTN</name>
<dbReference type="Proteomes" id="UP001196413">
    <property type="component" value="Unassembled WGS sequence"/>
</dbReference>
<gene>
    <name evidence="1" type="ORF">KIN20_034852</name>
</gene>
<dbReference type="SUPFAM" id="SSF51735">
    <property type="entry name" value="NAD(P)-binding Rossmann-fold domains"/>
    <property type="match status" value="1"/>
</dbReference>
<comment type="caution">
    <text evidence="1">The sequence shown here is derived from an EMBL/GenBank/DDBJ whole genome shotgun (WGS) entry which is preliminary data.</text>
</comment>
<dbReference type="InterPro" id="IPR036291">
    <property type="entry name" value="NAD(P)-bd_dom_sf"/>
</dbReference>
<accession>A0AAD5WJA4</accession>
<evidence type="ECO:0000313" key="2">
    <source>
        <dbReference type="Proteomes" id="UP001196413"/>
    </source>
</evidence>
<dbReference type="AlphaFoldDB" id="A0AAD5WJA4"/>
<dbReference type="Gene3D" id="3.40.50.720">
    <property type="entry name" value="NAD(P)-binding Rossmann-like Domain"/>
    <property type="match status" value="1"/>
</dbReference>
<protein>
    <submittedName>
        <fullName evidence="1">Uncharacterized protein</fullName>
    </submittedName>
</protein>
<keyword evidence="2" id="KW-1185">Reference proteome</keyword>
<organism evidence="1 2">
    <name type="scientific">Parelaphostrongylus tenuis</name>
    <name type="common">Meningeal worm</name>
    <dbReference type="NCBI Taxonomy" id="148309"/>
    <lineage>
        <taxon>Eukaryota</taxon>
        <taxon>Metazoa</taxon>
        <taxon>Ecdysozoa</taxon>
        <taxon>Nematoda</taxon>
        <taxon>Chromadorea</taxon>
        <taxon>Rhabditida</taxon>
        <taxon>Rhabditina</taxon>
        <taxon>Rhabditomorpha</taxon>
        <taxon>Strongyloidea</taxon>
        <taxon>Metastrongylidae</taxon>
        <taxon>Parelaphostrongylus</taxon>
    </lineage>
</organism>
<dbReference type="EMBL" id="JAHQIW010007165">
    <property type="protein sequence ID" value="KAJ1372649.1"/>
    <property type="molecule type" value="Genomic_DNA"/>
</dbReference>
<evidence type="ECO:0000313" key="1">
    <source>
        <dbReference type="EMBL" id="KAJ1372649.1"/>
    </source>
</evidence>
<sequence length="78" mass="8798">MTGGDSKKMTVLVTGGTGLVGKAIEEIVNKEPHVDEKWVFIGSKDWRSLRSAIYEKIVRRYKADSCHPFGCNGRWFIP</sequence>
<reference evidence="1" key="1">
    <citation type="submission" date="2021-06" db="EMBL/GenBank/DDBJ databases">
        <title>Parelaphostrongylus tenuis whole genome reference sequence.</title>
        <authorList>
            <person name="Garwood T.J."/>
            <person name="Larsen P.A."/>
            <person name="Fountain-Jones N.M."/>
            <person name="Garbe J.R."/>
            <person name="Macchietto M.G."/>
            <person name="Kania S.A."/>
            <person name="Gerhold R.W."/>
            <person name="Richards J.E."/>
            <person name="Wolf T.M."/>
        </authorList>
    </citation>
    <scope>NUCLEOTIDE SEQUENCE</scope>
    <source>
        <strain evidence="1">MNPRO001-30</strain>
        <tissue evidence="1">Meninges</tissue>
    </source>
</reference>